<name>A0ABT9FZB2_LEPDI</name>
<sequence length="294" mass="33032">MNLPATTRLERQDFRQLHRLRVRWAEVDLQQIVFNGHYLMYFDTAVAEHWRALALPYHVTLAQLGGDLFVRKAELEYHASARYDDLLEIGVRCQRIGRTSMVLGCAVFRGPQRLVDGELVYVHADPASHRPLPVPEALREVFLGYEAGEPMLQVQVGDWAMLGAEAQAIRREVFVEEQRIPAELEQDEADASRAVHALARNRLGLALATGRWVPQGEQVARIGRMAVRASMRGSQVGRQVLDALLDSARAAGRRQALLHAQDTAIGFYRRAGFEPQGEPFVEAGIQHLEMVKAL</sequence>
<dbReference type="InterPro" id="IPR000182">
    <property type="entry name" value="GNAT_dom"/>
</dbReference>
<dbReference type="PANTHER" id="PTHR13355:SF11">
    <property type="entry name" value="GLUCOSAMINE 6-PHOSPHATE N-ACETYLTRANSFERASE"/>
    <property type="match status" value="1"/>
</dbReference>
<dbReference type="InterPro" id="IPR006684">
    <property type="entry name" value="YbgC/YbaW"/>
</dbReference>
<evidence type="ECO:0000256" key="1">
    <source>
        <dbReference type="ARBA" id="ARBA00022801"/>
    </source>
</evidence>
<dbReference type="CDD" id="cd00586">
    <property type="entry name" value="4HBT"/>
    <property type="match status" value="1"/>
</dbReference>
<dbReference type="Pfam" id="PF03061">
    <property type="entry name" value="4HBT"/>
    <property type="match status" value="1"/>
</dbReference>
<dbReference type="InterPro" id="IPR039143">
    <property type="entry name" value="GNPNAT1-like"/>
</dbReference>
<dbReference type="SUPFAM" id="SSF54637">
    <property type="entry name" value="Thioesterase/thiol ester dehydrase-isomerase"/>
    <property type="match status" value="1"/>
</dbReference>
<dbReference type="SUPFAM" id="SSF55729">
    <property type="entry name" value="Acyl-CoA N-acyltransferases (Nat)"/>
    <property type="match status" value="1"/>
</dbReference>
<dbReference type="InterPro" id="IPR029069">
    <property type="entry name" value="HotDog_dom_sf"/>
</dbReference>
<dbReference type="EC" id="3.1.2.-" evidence="3"/>
<comment type="caution">
    <text evidence="3">The sequence shown here is derived from an EMBL/GenBank/DDBJ whole genome shotgun (WGS) entry which is preliminary data.</text>
</comment>
<keyword evidence="1 3" id="KW-0378">Hydrolase</keyword>
<dbReference type="Gene3D" id="3.40.630.30">
    <property type="match status" value="1"/>
</dbReference>
<protein>
    <submittedName>
        <fullName evidence="3">YbgC/FadM family acyl-CoA thioesterase</fullName>
        <ecNumber evidence="3">3.1.2.-</ecNumber>
    </submittedName>
</protein>
<accession>A0ABT9FZB2</accession>
<dbReference type="RefSeq" id="WP_305748103.1">
    <property type="nucleotide sequence ID" value="NZ_JAUZEE010000001.1"/>
</dbReference>
<evidence type="ECO:0000313" key="4">
    <source>
        <dbReference type="Proteomes" id="UP001235760"/>
    </source>
</evidence>
<dbReference type="NCBIfam" id="TIGR00051">
    <property type="entry name" value="YbgC/FadM family acyl-CoA thioesterase"/>
    <property type="match status" value="1"/>
</dbReference>
<gene>
    <name evidence="3" type="ORF">Q8X39_02890</name>
</gene>
<feature type="domain" description="N-acetyltransferase" evidence="2">
    <location>
        <begin position="154"/>
        <end position="294"/>
    </location>
</feature>
<dbReference type="EMBL" id="JAUZEE010000001">
    <property type="protein sequence ID" value="MDP4299566.1"/>
    <property type="molecule type" value="Genomic_DNA"/>
</dbReference>
<dbReference type="Proteomes" id="UP001235760">
    <property type="component" value="Unassembled WGS sequence"/>
</dbReference>
<dbReference type="PANTHER" id="PTHR13355">
    <property type="entry name" value="GLUCOSAMINE 6-PHOSPHATE N-ACETYLTRANSFERASE"/>
    <property type="match status" value="1"/>
</dbReference>
<dbReference type="InterPro" id="IPR016181">
    <property type="entry name" value="Acyl_CoA_acyltransferase"/>
</dbReference>
<reference evidence="3 4" key="1">
    <citation type="submission" date="2023-08" db="EMBL/GenBank/DDBJ databases">
        <authorList>
            <person name="Roldan D.M."/>
            <person name="Menes R.J."/>
        </authorList>
    </citation>
    <scope>NUCLEOTIDE SEQUENCE [LARGE SCALE GENOMIC DNA]</scope>
    <source>
        <strain evidence="3 4">CCM 2812</strain>
    </source>
</reference>
<organism evidence="3 4">
    <name type="scientific">Leptothrix discophora</name>
    <dbReference type="NCBI Taxonomy" id="89"/>
    <lineage>
        <taxon>Bacteria</taxon>
        <taxon>Pseudomonadati</taxon>
        <taxon>Pseudomonadota</taxon>
        <taxon>Betaproteobacteria</taxon>
        <taxon>Burkholderiales</taxon>
        <taxon>Sphaerotilaceae</taxon>
        <taxon>Leptothrix</taxon>
    </lineage>
</organism>
<dbReference type="Gene3D" id="3.10.129.10">
    <property type="entry name" value="Hotdog Thioesterase"/>
    <property type="match status" value="1"/>
</dbReference>
<proteinExistence type="predicted"/>
<dbReference type="InterPro" id="IPR006683">
    <property type="entry name" value="Thioestr_dom"/>
</dbReference>
<dbReference type="Pfam" id="PF13673">
    <property type="entry name" value="Acetyltransf_10"/>
    <property type="match status" value="1"/>
</dbReference>
<evidence type="ECO:0000259" key="2">
    <source>
        <dbReference type="PROSITE" id="PS51186"/>
    </source>
</evidence>
<evidence type="ECO:0000313" key="3">
    <source>
        <dbReference type="EMBL" id="MDP4299566.1"/>
    </source>
</evidence>
<dbReference type="PROSITE" id="PS51186">
    <property type="entry name" value="GNAT"/>
    <property type="match status" value="1"/>
</dbReference>
<keyword evidence="4" id="KW-1185">Reference proteome</keyword>
<dbReference type="CDD" id="cd04301">
    <property type="entry name" value="NAT_SF"/>
    <property type="match status" value="1"/>
</dbReference>
<dbReference type="GO" id="GO:0016787">
    <property type="term" value="F:hydrolase activity"/>
    <property type="evidence" value="ECO:0007669"/>
    <property type="project" value="UniProtKB-KW"/>
</dbReference>